<dbReference type="GO" id="GO:0009306">
    <property type="term" value="P:protein secretion"/>
    <property type="evidence" value="ECO:0007669"/>
    <property type="project" value="InterPro"/>
</dbReference>
<feature type="non-terminal residue" evidence="3">
    <location>
        <position position="1"/>
    </location>
</feature>
<evidence type="ECO:0000259" key="2">
    <source>
        <dbReference type="Pfam" id="PF00263"/>
    </source>
</evidence>
<dbReference type="GO" id="GO:0015627">
    <property type="term" value="C:type II protein secretion system complex"/>
    <property type="evidence" value="ECO:0007669"/>
    <property type="project" value="TreeGrafter"/>
</dbReference>
<dbReference type="Proteomes" id="UP000318834">
    <property type="component" value="Unassembled WGS sequence"/>
</dbReference>
<dbReference type="PANTHER" id="PTHR30332">
    <property type="entry name" value="PROBABLE GENERAL SECRETION PATHWAY PROTEIN D"/>
    <property type="match status" value="1"/>
</dbReference>
<comment type="similarity">
    <text evidence="1">Belongs to the bacterial secretin family.</text>
</comment>
<organism evidence="3 4">
    <name type="scientific">Candidatus Segetimicrobium genomatis</name>
    <dbReference type="NCBI Taxonomy" id="2569760"/>
    <lineage>
        <taxon>Bacteria</taxon>
        <taxon>Bacillati</taxon>
        <taxon>Candidatus Sysuimicrobiota</taxon>
        <taxon>Candidatus Sysuimicrobiia</taxon>
        <taxon>Candidatus Sysuimicrobiales</taxon>
        <taxon>Candidatus Segetimicrobiaceae</taxon>
        <taxon>Candidatus Segetimicrobium</taxon>
    </lineage>
</organism>
<dbReference type="InterPro" id="IPR004845">
    <property type="entry name" value="T2SS_GspD_CS"/>
</dbReference>
<reference evidence="3 4" key="1">
    <citation type="journal article" date="2019" name="Nat. Microbiol.">
        <title>Mediterranean grassland soil C-N compound turnover is dependent on rainfall and depth, and is mediated by genomically divergent microorganisms.</title>
        <authorList>
            <person name="Diamond S."/>
            <person name="Andeer P.F."/>
            <person name="Li Z."/>
            <person name="Crits-Christoph A."/>
            <person name="Burstein D."/>
            <person name="Anantharaman K."/>
            <person name="Lane K.R."/>
            <person name="Thomas B.C."/>
            <person name="Pan C."/>
            <person name="Northen T.R."/>
            <person name="Banfield J.F."/>
        </authorList>
    </citation>
    <scope>NUCLEOTIDE SEQUENCE [LARGE SCALE GENOMIC DNA]</scope>
    <source>
        <strain evidence="3">NP_8</strain>
    </source>
</reference>
<feature type="domain" description="Type II/III secretion system secretin-like" evidence="2">
    <location>
        <begin position="67"/>
        <end position="229"/>
    </location>
</feature>
<dbReference type="PRINTS" id="PR01032">
    <property type="entry name" value="PHAGEIV"/>
</dbReference>
<evidence type="ECO:0000256" key="1">
    <source>
        <dbReference type="RuleBase" id="RU004003"/>
    </source>
</evidence>
<proteinExistence type="inferred from homology"/>
<sequence length="230" mass="24235">DIKIPQVVIQVNVVEINTTAERKLGLLNVDSGIAGGAGFGNVVLDSANRRISFTLTDASLINFALQALINEGNARILTAPRVATLDGNKATIVLGQKIPVFTSTTVGGQLQTTVSYQDVGVKLVTTPRVNTDELITLALTPEVSTLGAQVTSGAQQAFIVNTRNADTVLTVADGKTIVLGGLIDRSERTSIIKVPLLGDIPILGELFRSSDTTASETEVIFLITPQIVKD</sequence>
<dbReference type="InterPro" id="IPR050810">
    <property type="entry name" value="Bact_Secretion_Sys_Channel"/>
</dbReference>
<accession>A0A537IV13</accession>
<dbReference type="PRINTS" id="PR00811">
    <property type="entry name" value="BCTERIALGSPD"/>
</dbReference>
<comment type="caution">
    <text evidence="3">The sequence shown here is derived from an EMBL/GenBank/DDBJ whole genome shotgun (WGS) entry which is preliminary data.</text>
</comment>
<protein>
    <submittedName>
        <fullName evidence="3">Type II and III secretion system protein</fullName>
    </submittedName>
</protein>
<gene>
    <name evidence="3" type="ORF">E6H05_06975</name>
</gene>
<evidence type="ECO:0000313" key="3">
    <source>
        <dbReference type="EMBL" id="TMI75161.1"/>
    </source>
</evidence>
<dbReference type="Pfam" id="PF00263">
    <property type="entry name" value="Secretin"/>
    <property type="match status" value="1"/>
</dbReference>
<dbReference type="AlphaFoldDB" id="A0A537IV13"/>
<dbReference type="PROSITE" id="PS00875">
    <property type="entry name" value="T2SP_D"/>
    <property type="match status" value="1"/>
</dbReference>
<dbReference type="PANTHER" id="PTHR30332:SF17">
    <property type="entry name" value="TYPE IV PILIATION SYSTEM PROTEIN DR_0774-RELATED"/>
    <property type="match status" value="1"/>
</dbReference>
<evidence type="ECO:0000313" key="4">
    <source>
        <dbReference type="Proteomes" id="UP000318834"/>
    </source>
</evidence>
<dbReference type="InterPro" id="IPR001775">
    <property type="entry name" value="GspD/PilQ"/>
</dbReference>
<dbReference type="InterPro" id="IPR004846">
    <property type="entry name" value="T2SS/T3SS_dom"/>
</dbReference>
<dbReference type="EMBL" id="VBAP01000047">
    <property type="protein sequence ID" value="TMI75161.1"/>
    <property type="molecule type" value="Genomic_DNA"/>
</dbReference>
<name>A0A537IV13_9BACT</name>